<dbReference type="HOGENOM" id="CLU_027112_1_1_1"/>
<dbReference type="OrthoDB" id="10259600at2759"/>
<dbReference type="InterPro" id="IPR039171">
    <property type="entry name" value="Cwc2/Slt11"/>
</dbReference>
<keyword evidence="2" id="KW-0694">RNA-binding</keyword>
<dbReference type="PANTHER" id="PTHR14089">
    <property type="entry name" value="PRE-MRNA-SPLICING FACTOR RBM22"/>
    <property type="match status" value="1"/>
</dbReference>
<dbReference type="GeneID" id="96905512"/>
<keyword evidence="7" id="KW-1185">Reference proteome</keyword>
<gene>
    <name evidence="6" type="primary">NCAS0I01570</name>
    <name evidence="6" type="ordered locus">NCAS_0I01570</name>
</gene>
<evidence type="ECO:0000256" key="3">
    <source>
        <dbReference type="ARBA" id="ARBA00025609"/>
    </source>
</evidence>
<feature type="domain" description="STL11/RBM22-like N-terminal" evidence="5">
    <location>
        <begin position="11"/>
        <end position="128"/>
    </location>
</feature>
<dbReference type="OMA" id="RNVCQCC"/>
<evidence type="ECO:0000256" key="4">
    <source>
        <dbReference type="SAM" id="MobiDB-lite"/>
    </source>
</evidence>
<proteinExistence type="predicted"/>
<dbReference type="FunCoup" id="G0VJZ1">
    <property type="interactions" value="179"/>
</dbReference>
<dbReference type="GO" id="GO:0017070">
    <property type="term" value="F:U6 snRNA binding"/>
    <property type="evidence" value="ECO:0007669"/>
    <property type="project" value="EnsemblFungi"/>
</dbReference>
<dbReference type="InterPro" id="IPR048995">
    <property type="entry name" value="STL11/RBM22-like_N"/>
</dbReference>
<dbReference type="KEGG" id="ncs:NCAS_0I01570"/>
<sequence length="367" mass="40804">MNTVDYDSQPPSICDVCLGDSPNIRLTKLPNGAQCKICTMTFTSYHFKQQERSSNLTKTLICLRCATQRNVCQCCMLDMTWHIPVQLRDSIVSLVNQDKSMITKEAKNDIMKRFLALKDGKLGGAQVTSDSKQTDELMQKLKDILLQNNSKENIHKKTEAISSGDSSNSTRLDNSKLKGIDISHIIRKLPLRESFLDTTASVKSFFLYNIDPSIPEWKVSDQISNIVGTKDWKDPTSLSLIIIHKAKCGGVRFKSEELGSKFVKNMLASGSFMKSNDGKVQRGILKIDHFQIFAIPWRSGFSGSSFGGNVNENIKLSLSMNKLIQLENGASTESELQSEPAKKSVKTPPGGSKTMAKKNKITKPKKS</sequence>
<organism evidence="6 7">
    <name type="scientific">Naumovozyma castellii</name>
    <name type="common">Yeast</name>
    <name type="synonym">Saccharomyces castellii</name>
    <dbReference type="NCBI Taxonomy" id="27288"/>
    <lineage>
        <taxon>Eukaryota</taxon>
        <taxon>Fungi</taxon>
        <taxon>Dikarya</taxon>
        <taxon>Ascomycota</taxon>
        <taxon>Saccharomycotina</taxon>
        <taxon>Saccharomycetes</taxon>
        <taxon>Saccharomycetales</taxon>
        <taxon>Saccharomycetaceae</taxon>
        <taxon>Naumovozyma</taxon>
    </lineage>
</organism>
<dbReference type="GO" id="GO:0036002">
    <property type="term" value="F:pre-mRNA binding"/>
    <property type="evidence" value="ECO:0007669"/>
    <property type="project" value="TreeGrafter"/>
</dbReference>
<evidence type="ECO:0000313" key="7">
    <source>
        <dbReference type="Proteomes" id="UP000001640"/>
    </source>
</evidence>
<evidence type="ECO:0000259" key="5">
    <source>
        <dbReference type="Pfam" id="PF21369"/>
    </source>
</evidence>
<dbReference type="GO" id="GO:0000974">
    <property type="term" value="C:Prp19 complex"/>
    <property type="evidence" value="ECO:0007669"/>
    <property type="project" value="EnsemblFungi"/>
</dbReference>
<dbReference type="GO" id="GO:0000398">
    <property type="term" value="P:mRNA splicing, via spliceosome"/>
    <property type="evidence" value="ECO:0007669"/>
    <property type="project" value="EnsemblFungi"/>
</dbReference>
<dbReference type="Proteomes" id="UP000001640">
    <property type="component" value="Chromosome 9"/>
</dbReference>
<dbReference type="AlphaFoldDB" id="G0VJZ1"/>
<reference key="2">
    <citation type="submission" date="2011-08" db="EMBL/GenBank/DDBJ databases">
        <title>Genome sequence of Naumovozyma castellii.</title>
        <authorList>
            <person name="Gordon J.L."/>
            <person name="Armisen D."/>
            <person name="Proux-Wera E."/>
            <person name="OhEigeartaigh S.S."/>
            <person name="Byrne K.P."/>
            <person name="Wolfe K.H."/>
        </authorList>
    </citation>
    <scope>NUCLEOTIDE SEQUENCE</scope>
    <source>
        <strain>Type strain:CBS 4309</strain>
    </source>
</reference>
<comment type="function">
    <text evidence="3">Involved in pre-mRNA splicing. Facilitates the cooperative formation of U2/U6 helix II in association with stem II in the spliceosome. Binds to RNA.</text>
</comment>
<accession>G0VJZ1</accession>
<feature type="region of interest" description="Disordered" evidence="4">
    <location>
        <begin position="329"/>
        <end position="367"/>
    </location>
</feature>
<dbReference type="STRING" id="1064592.G0VJZ1"/>
<dbReference type="RefSeq" id="XP_003678167.1">
    <property type="nucleotide sequence ID" value="XM_003678119.1"/>
</dbReference>
<dbReference type="Pfam" id="PF21369">
    <property type="entry name" value="STL11_N"/>
    <property type="match status" value="1"/>
</dbReference>
<dbReference type="eggNOG" id="KOG0153">
    <property type="taxonomic scope" value="Eukaryota"/>
</dbReference>
<dbReference type="InParanoid" id="G0VJZ1"/>
<reference evidence="6 7" key="1">
    <citation type="journal article" date="2011" name="Proc. Natl. Acad. Sci. U.S.A.">
        <title>Evolutionary erosion of yeast sex chromosomes by mating-type switching accidents.</title>
        <authorList>
            <person name="Gordon J.L."/>
            <person name="Armisen D."/>
            <person name="Proux-Wera E."/>
            <person name="Oheigeartaigh S.S."/>
            <person name="Byrne K.P."/>
            <person name="Wolfe K.H."/>
        </authorList>
    </citation>
    <scope>NUCLEOTIDE SEQUENCE [LARGE SCALE GENOMIC DNA]</scope>
    <source>
        <strain evidence="7">ATCC 76901 / BCRC 22586 / CBS 4309 / NBRC 1992 / NRRL Y-12630</strain>
    </source>
</reference>
<evidence type="ECO:0000256" key="2">
    <source>
        <dbReference type="ARBA" id="ARBA00022884"/>
    </source>
</evidence>
<dbReference type="GO" id="GO:0071006">
    <property type="term" value="C:U2-type catalytic step 1 spliceosome"/>
    <property type="evidence" value="ECO:0007669"/>
    <property type="project" value="TreeGrafter"/>
</dbReference>
<protein>
    <recommendedName>
        <fullName evidence="1">Pre-mRNA-splicing factor SLT11</fullName>
    </recommendedName>
</protein>
<feature type="compositionally biased region" description="Basic residues" evidence="4">
    <location>
        <begin position="355"/>
        <end position="367"/>
    </location>
</feature>
<evidence type="ECO:0000256" key="1">
    <source>
        <dbReference type="ARBA" id="ARBA00019060"/>
    </source>
</evidence>
<dbReference type="PANTHER" id="PTHR14089:SF6">
    <property type="entry name" value="PRE-MRNA-SPLICING FACTOR RBM22"/>
    <property type="match status" value="1"/>
</dbReference>
<evidence type="ECO:0000313" key="6">
    <source>
        <dbReference type="EMBL" id="CCC71825.1"/>
    </source>
</evidence>
<name>G0VJZ1_NAUCA</name>
<dbReference type="EMBL" id="HE576760">
    <property type="protein sequence ID" value="CCC71825.1"/>
    <property type="molecule type" value="Genomic_DNA"/>
</dbReference>
<dbReference type="GO" id="GO:0071007">
    <property type="term" value="C:U2-type catalytic step 2 spliceosome"/>
    <property type="evidence" value="ECO:0007669"/>
    <property type="project" value="TreeGrafter"/>
</dbReference>